<accession>A0ABN2SF44</accession>
<name>A0ABN2SF44_9PSEU</name>
<gene>
    <name evidence="2" type="ORF">GCM10009754_72400</name>
</gene>
<evidence type="ECO:0000313" key="2">
    <source>
        <dbReference type="EMBL" id="GAA1984524.1"/>
    </source>
</evidence>
<dbReference type="SUPFAM" id="SSF47413">
    <property type="entry name" value="lambda repressor-like DNA-binding domains"/>
    <property type="match status" value="1"/>
</dbReference>
<dbReference type="RefSeq" id="WP_344429394.1">
    <property type="nucleotide sequence ID" value="NZ_BAAANN010000040.1"/>
</dbReference>
<sequence length="295" mass="32277">MAGNRATPKARALGAALRELREEAGFGLREFARRLGKDPGTVSRIENGKRGADVAEIARMLTTLGVGGARYDELVEMARGGTAGPLWLAVTLPEQRQHLAAVLEFERSATVITDMAPLLIPGLLQTGDYARAIMSAGGVPVSEIETRVAIRIGRRDVILRRHPVHFVALIGEAALRQMIGGRNVILDQCRYLVELAEMSNVDIRVIPFDAGWHPGLETPFVLIDSDEAQPVVQVETRISGLFLSDDDYVSRYRQAADKVFQVALSPSDSVSLIAAEVDRMEREGDCYRSVEEVQS</sequence>
<evidence type="ECO:0000259" key="1">
    <source>
        <dbReference type="PROSITE" id="PS50943"/>
    </source>
</evidence>
<evidence type="ECO:0000313" key="3">
    <source>
        <dbReference type="Proteomes" id="UP001501116"/>
    </source>
</evidence>
<feature type="domain" description="HTH cro/C1-type" evidence="1">
    <location>
        <begin position="17"/>
        <end position="74"/>
    </location>
</feature>
<dbReference type="Proteomes" id="UP001501116">
    <property type="component" value="Unassembled WGS sequence"/>
</dbReference>
<dbReference type="PROSITE" id="PS50943">
    <property type="entry name" value="HTH_CROC1"/>
    <property type="match status" value="1"/>
</dbReference>
<dbReference type="InterPro" id="IPR001387">
    <property type="entry name" value="Cro/C1-type_HTH"/>
</dbReference>
<dbReference type="InterPro" id="IPR043917">
    <property type="entry name" value="DUF5753"/>
</dbReference>
<protein>
    <submittedName>
        <fullName evidence="2">Helix-turn-helix transcriptional regulator</fullName>
    </submittedName>
</protein>
<reference evidence="2 3" key="1">
    <citation type="journal article" date="2019" name="Int. J. Syst. Evol. Microbiol.">
        <title>The Global Catalogue of Microorganisms (GCM) 10K type strain sequencing project: providing services to taxonomists for standard genome sequencing and annotation.</title>
        <authorList>
            <consortium name="The Broad Institute Genomics Platform"/>
            <consortium name="The Broad Institute Genome Sequencing Center for Infectious Disease"/>
            <person name="Wu L."/>
            <person name="Ma J."/>
        </authorList>
    </citation>
    <scope>NUCLEOTIDE SEQUENCE [LARGE SCALE GENOMIC DNA]</scope>
    <source>
        <strain evidence="2 3">JCM 14545</strain>
    </source>
</reference>
<dbReference type="EMBL" id="BAAANN010000040">
    <property type="protein sequence ID" value="GAA1984524.1"/>
    <property type="molecule type" value="Genomic_DNA"/>
</dbReference>
<dbReference type="InterPro" id="IPR010982">
    <property type="entry name" value="Lambda_DNA-bd_dom_sf"/>
</dbReference>
<dbReference type="SMART" id="SM00530">
    <property type="entry name" value="HTH_XRE"/>
    <property type="match status" value="1"/>
</dbReference>
<dbReference type="Gene3D" id="1.10.260.40">
    <property type="entry name" value="lambda repressor-like DNA-binding domains"/>
    <property type="match status" value="1"/>
</dbReference>
<dbReference type="Pfam" id="PF19054">
    <property type="entry name" value="DUF5753"/>
    <property type="match status" value="1"/>
</dbReference>
<keyword evidence="3" id="KW-1185">Reference proteome</keyword>
<dbReference type="Pfam" id="PF13560">
    <property type="entry name" value="HTH_31"/>
    <property type="match status" value="1"/>
</dbReference>
<dbReference type="CDD" id="cd00093">
    <property type="entry name" value="HTH_XRE"/>
    <property type="match status" value="1"/>
</dbReference>
<proteinExistence type="predicted"/>
<comment type="caution">
    <text evidence="2">The sequence shown here is derived from an EMBL/GenBank/DDBJ whole genome shotgun (WGS) entry which is preliminary data.</text>
</comment>
<organism evidence="2 3">
    <name type="scientific">Amycolatopsis minnesotensis</name>
    <dbReference type="NCBI Taxonomy" id="337894"/>
    <lineage>
        <taxon>Bacteria</taxon>
        <taxon>Bacillati</taxon>
        <taxon>Actinomycetota</taxon>
        <taxon>Actinomycetes</taxon>
        <taxon>Pseudonocardiales</taxon>
        <taxon>Pseudonocardiaceae</taxon>
        <taxon>Amycolatopsis</taxon>
    </lineage>
</organism>